<feature type="compositionally biased region" description="Basic residues" evidence="1">
    <location>
        <begin position="34"/>
        <end position="47"/>
    </location>
</feature>
<name>A0A0S4LH89_9BACT</name>
<evidence type="ECO:0000313" key="3">
    <source>
        <dbReference type="Proteomes" id="UP000198736"/>
    </source>
</evidence>
<feature type="region of interest" description="Disordered" evidence="1">
    <location>
        <begin position="26"/>
        <end position="47"/>
    </location>
</feature>
<keyword evidence="3" id="KW-1185">Reference proteome</keyword>
<accession>A0A0S4LH89</accession>
<gene>
    <name evidence="2" type="ORF">COMA2_290021</name>
</gene>
<protein>
    <submittedName>
        <fullName evidence="2">Uncharacterized protein</fullName>
    </submittedName>
</protein>
<reference evidence="3" key="1">
    <citation type="submission" date="2015-10" db="EMBL/GenBank/DDBJ databases">
        <authorList>
            <person name="Luecker S."/>
            <person name="Luecker S."/>
        </authorList>
    </citation>
    <scope>NUCLEOTIDE SEQUENCE [LARGE SCALE GENOMIC DNA]</scope>
</reference>
<sequence length="47" mass="5513">MAYNERLAARIRDYFKRRKIQTAEEKKAAIFGKPSKKNRRLSKSASV</sequence>
<organism evidence="2 3">
    <name type="scientific">Candidatus Nitrospira nitrificans</name>
    <dbReference type="NCBI Taxonomy" id="1742973"/>
    <lineage>
        <taxon>Bacteria</taxon>
        <taxon>Pseudomonadati</taxon>
        <taxon>Nitrospirota</taxon>
        <taxon>Nitrospiria</taxon>
        <taxon>Nitrospirales</taxon>
        <taxon>Nitrospiraceae</taxon>
        <taxon>Nitrospira</taxon>
    </lineage>
</organism>
<dbReference type="RefSeq" id="WP_175304577.1">
    <property type="nucleotide sequence ID" value="NZ_CZPZ01000022.1"/>
</dbReference>
<dbReference type="Proteomes" id="UP000198736">
    <property type="component" value="Unassembled WGS sequence"/>
</dbReference>
<dbReference type="AlphaFoldDB" id="A0A0S4LH89"/>
<evidence type="ECO:0000256" key="1">
    <source>
        <dbReference type="SAM" id="MobiDB-lite"/>
    </source>
</evidence>
<dbReference type="EMBL" id="CZPZ01000022">
    <property type="protein sequence ID" value="CUS36931.1"/>
    <property type="molecule type" value="Genomic_DNA"/>
</dbReference>
<evidence type="ECO:0000313" key="2">
    <source>
        <dbReference type="EMBL" id="CUS36931.1"/>
    </source>
</evidence>
<dbReference type="STRING" id="1742973.COMA2_290021"/>
<proteinExistence type="predicted"/>